<evidence type="ECO:0000313" key="2">
    <source>
        <dbReference type="Proteomes" id="UP000198575"/>
    </source>
</evidence>
<organism evidence="1 2">
    <name type="scientific">Dokdonella immobilis</name>
    <dbReference type="NCBI Taxonomy" id="578942"/>
    <lineage>
        <taxon>Bacteria</taxon>
        <taxon>Pseudomonadati</taxon>
        <taxon>Pseudomonadota</taxon>
        <taxon>Gammaproteobacteria</taxon>
        <taxon>Lysobacterales</taxon>
        <taxon>Rhodanobacteraceae</taxon>
        <taxon>Dokdonella</taxon>
    </lineage>
</organism>
<name>A0A1I4YJ08_9GAMM</name>
<gene>
    <name evidence="1" type="ORF">SAMN05216289_11784</name>
</gene>
<dbReference type="AlphaFoldDB" id="A0A1I4YJ08"/>
<dbReference type="STRING" id="578942.SAMN05216289_11784"/>
<protein>
    <submittedName>
        <fullName evidence="1">Uncharacterized protein</fullName>
    </submittedName>
</protein>
<dbReference type="RefSeq" id="WP_092408386.1">
    <property type="nucleotide sequence ID" value="NZ_FOVF01000017.1"/>
</dbReference>
<sequence length="141" mass="15574">MDSDFVEIWDTPFKEDRDPSVGLITENGGETNATLVVAPNGLDVYPKFLVRFSGVLAASYCEEAGAIVSLGQEYAPKDFCCYLWRSSPQVDSYRQIIFYAELDLRHYIIFGGDNIASVVCTGEPIIEEVSSPTEIAVTYAI</sequence>
<proteinExistence type="predicted"/>
<accession>A0A1I4YJ08</accession>
<dbReference type="OrthoDB" id="9890658at2"/>
<reference evidence="1 2" key="1">
    <citation type="submission" date="2016-10" db="EMBL/GenBank/DDBJ databases">
        <authorList>
            <person name="de Groot N.N."/>
        </authorList>
    </citation>
    <scope>NUCLEOTIDE SEQUENCE [LARGE SCALE GENOMIC DNA]</scope>
    <source>
        <strain evidence="1 2">CGMCC 1.7659</strain>
    </source>
</reference>
<dbReference type="Proteomes" id="UP000198575">
    <property type="component" value="Unassembled WGS sequence"/>
</dbReference>
<evidence type="ECO:0000313" key="1">
    <source>
        <dbReference type="EMBL" id="SFN37590.1"/>
    </source>
</evidence>
<dbReference type="EMBL" id="FOVF01000017">
    <property type="protein sequence ID" value="SFN37590.1"/>
    <property type="molecule type" value="Genomic_DNA"/>
</dbReference>
<keyword evidence="2" id="KW-1185">Reference proteome</keyword>